<dbReference type="Proteomes" id="UP001221686">
    <property type="component" value="Unassembled WGS sequence"/>
</dbReference>
<evidence type="ECO:0000259" key="2">
    <source>
        <dbReference type="Pfam" id="PF07452"/>
    </source>
</evidence>
<dbReference type="InterPro" id="IPR010895">
    <property type="entry name" value="CHRD"/>
</dbReference>
<feature type="domain" description="CHRD" evidence="2">
    <location>
        <begin position="107"/>
        <end position="245"/>
    </location>
</feature>
<reference evidence="3 4" key="1">
    <citation type="submission" date="2022-11" db="EMBL/GenBank/DDBJ databases">
        <title>Minimal conservation of predation-associated metabolite biosynthetic gene clusters underscores biosynthetic potential of Myxococcota including descriptions for ten novel species: Archangium lansinium sp. nov., Myxococcus landrumus sp. nov., Nannocystis bai.</title>
        <authorList>
            <person name="Ahearne A."/>
            <person name="Stevens C."/>
            <person name="Dowd S."/>
        </authorList>
    </citation>
    <scope>NUCLEOTIDE SEQUENCE [LARGE SCALE GENOMIC DNA]</scope>
    <source>
        <strain evidence="3 4">BB15-2</strain>
    </source>
</reference>
<dbReference type="Pfam" id="PF07452">
    <property type="entry name" value="CHRD"/>
    <property type="match status" value="1"/>
</dbReference>
<evidence type="ECO:0000313" key="4">
    <source>
        <dbReference type="Proteomes" id="UP001221686"/>
    </source>
</evidence>
<gene>
    <name evidence="3" type="ORF">POL25_31150</name>
</gene>
<sequence>MDGRRVVVVGVLLLGGCDTRAEGRTTAAPDPAPVAPAPAPTVAAPAVAAGELDPGRGTQIGAIFEAYLSPHQEGDEEENTPATTPKQFRSTTPSQNRAAREAAGHRAHGQVRFTNDFSRAFVDVKIEGIDLKSINMFHIHCGKPGILGPILVDFAHATDLQGNLADGMFSVEIRNEHLVQTVEHAHGLVGAFTTGCVIPSPSLGSVAPVKVSTVAGMAQLARDGELYFNLHTTGQSYFGDIRGQIHPLAPR</sequence>
<feature type="compositionally biased region" description="Polar residues" evidence="1">
    <location>
        <begin position="80"/>
        <end position="96"/>
    </location>
</feature>
<proteinExistence type="predicted"/>
<dbReference type="PROSITE" id="PS51257">
    <property type="entry name" value="PROKAR_LIPOPROTEIN"/>
    <property type="match status" value="1"/>
</dbReference>
<feature type="region of interest" description="Disordered" evidence="1">
    <location>
        <begin position="71"/>
        <end position="107"/>
    </location>
</feature>
<dbReference type="RefSeq" id="WP_272089909.1">
    <property type="nucleotide sequence ID" value="NZ_JAQNDL010000003.1"/>
</dbReference>
<keyword evidence="4" id="KW-1185">Reference proteome</keyword>
<evidence type="ECO:0000256" key="1">
    <source>
        <dbReference type="SAM" id="MobiDB-lite"/>
    </source>
</evidence>
<protein>
    <submittedName>
        <fullName evidence="3">CHRD domain-containing protein</fullName>
    </submittedName>
</protein>
<name>A0ABT5E6B5_9BACT</name>
<organism evidence="3 4">
    <name type="scientific">Nannocystis bainbridge</name>
    <dbReference type="NCBI Taxonomy" id="2995303"/>
    <lineage>
        <taxon>Bacteria</taxon>
        <taxon>Pseudomonadati</taxon>
        <taxon>Myxococcota</taxon>
        <taxon>Polyangia</taxon>
        <taxon>Nannocystales</taxon>
        <taxon>Nannocystaceae</taxon>
        <taxon>Nannocystis</taxon>
    </lineage>
</organism>
<accession>A0ABT5E6B5</accession>
<evidence type="ECO:0000313" key="3">
    <source>
        <dbReference type="EMBL" id="MDC0721406.1"/>
    </source>
</evidence>
<dbReference type="EMBL" id="JAQNDL010000003">
    <property type="protein sequence ID" value="MDC0721406.1"/>
    <property type="molecule type" value="Genomic_DNA"/>
</dbReference>
<comment type="caution">
    <text evidence="3">The sequence shown here is derived from an EMBL/GenBank/DDBJ whole genome shotgun (WGS) entry which is preliminary data.</text>
</comment>